<organism evidence="2">
    <name type="scientific">Vibrio chaetopteri</name>
    <dbReference type="NCBI Taxonomy" id="3016528"/>
    <lineage>
        <taxon>Bacteria</taxon>
        <taxon>Pseudomonadati</taxon>
        <taxon>Pseudomonadota</taxon>
        <taxon>Gammaproteobacteria</taxon>
        <taxon>Vibrionales</taxon>
        <taxon>Vibrionaceae</taxon>
        <taxon>Vibrio</taxon>
    </lineage>
</organism>
<dbReference type="InterPro" id="IPR036779">
    <property type="entry name" value="LysM_dom_sf"/>
</dbReference>
<dbReference type="RefSeq" id="WP_353499954.1">
    <property type="nucleotide sequence ID" value="NZ_CP115921.1"/>
</dbReference>
<evidence type="ECO:0000259" key="1">
    <source>
        <dbReference type="PROSITE" id="PS51782"/>
    </source>
</evidence>
<name>A0AAU8BR45_9VIBR</name>
<dbReference type="KEGG" id="vck:PG915_18880"/>
<accession>A0AAU8BR45</accession>
<dbReference type="EMBL" id="CP115921">
    <property type="protein sequence ID" value="XCD18811.1"/>
    <property type="molecule type" value="Genomic_DNA"/>
</dbReference>
<evidence type="ECO:0000313" key="2">
    <source>
        <dbReference type="EMBL" id="XCD18811.1"/>
    </source>
</evidence>
<dbReference type="AlphaFoldDB" id="A0AAU8BR45"/>
<dbReference type="Gene3D" id="3.10.350.10">
    <property type="entry name" value="LysM domain"/>
    <property type="match status" value="1"/>
</dbReference>
<reference evidence="2" key="1">
    <citation type="submission" date="2023-01" db="EMBL/GenBank/DDBJ databases">
        <title>Vibrio sp. CB1-14 genome sequencing.</title>
        <authorList>
            <person name="Otstavnykh N."/>
            <person name="Isaeva M."/>
            <person name="Meleshko D."/>
        </authorList>
    </citation>
    <scope>NUCLEOTIDE SEQUENCE</scope>
    <source>
        <strain evidence="2">CB1-14</strain>
    </source>
</reference>
<protein>
    <submittedName>
        <fullName evidence="2">Peptidoglycan-binding protein LysM</fullName>
    </submittedName>
</protein>
<feature type="domain" description="LysM" evidence="1">
    <location>
        <begin position="14"/>
        <end position="69"/>
    </location>
</feature>
<gene>
    <name evidence="2" type="ORF">PG915_18880</name>
</gene>
<dbReference type="PROSITE" id="PS51782">
    <property type="entry name" value="LYSM"/>
    <property type="match status" value="1"/>
</dbReference>
<dbReference type="InterPro" id="IPR018392">
    <property type="entry name" value="LysM"/>
</dbReference>
<proteinExistence type="predicted"/>
<sequence length="269" mass="29785">MNSEYFNSVNRYRYFYNIRPGDTLSKVILKIYQYRYGSDGYRQVLDQILTDNPEIKHPDKVSIGQAISLRPLNSKPASISPVASQFAPNPAISNEDKAQFERTMKQMPQQQQDLFWALSWLEDAWGPASTGAGVTFASMGILLGGKGKGNIVKLAEIEKVYQQYKLGVLTKGQYDYRRSKILKSVARNFGPIEKVLFKGKKAREAMRISRAGGVSSTVALRKNTQRLAALSSGAARGGTLLTAVSLGVSCQQISQSGSTAEKTKFSLRW</sequence>